<evidence type="ECO:0000313" key="10">
    <source>
        <dbReference type="Proteomes" id="UP000726737"/>
    </source>
</evidence>
<comment type="caution">
    <text evidence="9">The sequence shown here is derived from an EMBL/GenBank/DDBJ whole genome shotgun (WGS) entry which is preliminary data.</text>
</comment>
<dbReference type="EC" id="6.3.4.19" evidence="1"/>
<dbReference type="InterPro" id="IPR012795">
    <property type="entry name" value="tRNA_Ile_lys_synt_N"/>
</dbReference>
<gene>
    <name evidence="9" type="ORF">BG011_003221</name>
</gene>
<evidence type="ECO:0000256" key="5">
    <source>
        <dbReference type="ARBA" id="ARBA00022840"/>
    </source>
</evidence>
<dbReference type="PANTHER" id="PTHR43033">
    <property type="entry name" value="TRNA(ILE)-LYSIDINE SYNTHASE-RELATED"/>
    <property type="match status" value="1"/>
</dbReference>
<evidence type="ECO:0000256" key="7">
    <source>
        <dbReference type="SAM" id="MobiDB-lite"/>
    </source>
</evidence>
<dbReference type="OrthoDB" id="434144at2759"/>
<dbReference type="GO" id="GO:0005524">
    <property type="term" value="F:ATP binding"/>
    <property type="evidence" value="ECO:0007669"/>
    <property type="project" value="UniProtKB-KW"/>
</dbReference>
<dbReference type="InterPro" id="IPR011063">
    <property type="entry name" value="TilS/TtcA_N"/>
</dbReference>
<feature type="region of interest" description="Disordered" evidence="7">
    <location>
        <begin position="126"/>
        <end position="156"/>
    </location>
</feature>
<dbReference type="Pfam" id="PF01171">
    <property type="entry name" value="ATP_bind_3"/>
    <property type="match status" value="1"/>
</dbReference>
<evidence type="ECO:0000256" key="1">
    <source>
        <dbReference type="ARBA" id="ARBA00013267"/>
    </source>
</evidence>
<name>A0A9P6U3W7_9FUNG</name>
<keyword evidence="2" id="KW-0436">Ligase</keyword>
<dbReference type="GO" id="GO:0032267">
    <property type="term" value="F:tRNA(Ile)-lysidine synthase activity"/>
    <property type="evidence" value="ECO:0007669"/>
    <property type="project" value="UniProtKB-EC"/>
</dbReference>
<dbReference type="GO" id="GO:0008033">
    <property type="term" value="P:tRNA processing"/>
    <property type="evidence" value="ECO:0007669"/>
    <property type="project" value="UniProtKB-KW"/>
</dbReference>
<evidence type="ECO:0000256" key="2">
    <source>
        <dbReference type="ARBA" id="ARBA00022598"/>
    </source>
</evidence>
<dbReference type="NCBIfam" id="TIGR02432">
    <property type="entry name" value="lysidine_TilS_N"/>
    <property type="match status" value="1"/>
</dbReference>
<keyword evidence="5" id="KW-0067">ATP-binding</keyword>
<evidence type="ECO:0000256" key="6">
    <source>
        <dbReference type="ARBA" id="ARBA00048539"/>
    </source>
</evidence>
<dbReference type="SUPFAM" id="SSF52402">
    <property type="entry name" value="Adenine nucleotide alpha hydrolases-like"/>
    <property type="match status" value="1"/>
</dbReference>
<feature type="compositionally biased region" description="Basic and acidic residues" evidence="7">
    <location>
        <begin position="144"/>
        <end position="156"/>
    </location>
</feature>
<dbReference type="AlphaFoldDB" id="A0A9P6U3W7"/>
<dbReference type="Proteomes" id="UP000726737">
    <property type="component" value="Unassembled WGS sequence"/>
</dbReference>
<comment type="catalytic activity">
    <reaction evidence="6">
        <text>cytidine(34) in tRNA(Ile2) + L-lysine + ATP = lysidine(34) in tRNA(Ile2) + AMP + diphosphate + H(+)</text>
        <dbReference type="Rhea" id="RHEA:43744"/>
        <dbReference type="Rhea" id="RHEA-COMP:10625"/>
        <dbReference type="Rhea" id="RHEA-COMP:10670"/>
        <dbReference type="ChEBI" id="CHEBI:15378"/>
        <dbReference type="ChEBI" id="CHEBI:30616"/>
        <dbReference type="ChEBI" id="CHEBI:32551"/>
        <dbReference type="ChEBI" id="CHEBI:33019"/>
        <dbReference type="ChEBI" id="CHEBI:82748"/>
        <dbReference type="ChEBI" id="CHEBI:83665"/>
        <dbReference type="ChEBI" id="CHEBI:456215"/>
        <dbReference type="EC" id="6.3.4.19"/>
    </reaction>
</comment>
<feature type="domain" description="tRNA(Ile)-lysidine/2-thiocytidine synthase N-terminal" evidence="8">
    <location>
        <begin position="54"/>
        <end position="273"/>
    </location>
</feature>
<accession>A0A9P6U3W7</accession>
<dbReference type="PANTHER" id="PTHR43033:SF1">
    <property type="entry name" value="TRNA(ILE)-LYSIDINE SYNTHASE-RELATED"/>
    <property type="match status" value="1"/>
</dbReference>
<dbReference type="CDD" id="cd01992">
    <property type="entry name" value="TilS_N"/>
    <property type="match status" value="1"/>
</dbReference>
<keyword evidence="3" id="KW-0819">tRNA processing</keyword>
<evidence type="ECO:0000259" key="8">
    <source>
        <dbReference type="Pfam" id="PF01171"/>
    </source>
</evidence>
<proteinExistence type="inferred from homology"/>
<organism evidence="9 10">
    <name type="scientific">Mortierella polycephala</name>
    <dbReference type="NCBI Taxonomy" id="41804"/>
    <lineage>
        <taxon>Eukaryota</taxon>
        <taxon>Fungi</taxon>
        <taxon>Fungi incertae sedis</taxon>
        <taxon>Mucoromycota</taxon>
        <taxon>Mortierellomycotina</taxon>
        <taxon>Mortierellomycetes</taxon>
        <taxon>Mortierellales</taxon>
        <taxon>Mortierellaceae</taxon>
        <taxon>Mortierella</taxon>
    </lineage>
</organism>
<keyword evidence="4" id="KW-0547">Nucleotide-binding</keyword>
<dbReference type="Gene3D" id="3.40.50.620">
    <property type="entry name" value="HUPs"/>
    <property type="match status" value="1"/>
</dbReference>
<evidence type="ECO:0000256" key="4">
    <source>
        <dbReference type="ARBA" id="ARBA00022741"/>
    </source>
</evidence>
<evidence type="ECO:0000313" key="9">
    <source>
        <dbReference type="EMBL" id="KAG0258554.1"/>
    </source>
</evidence>
<keyword evidence="10" id="KW-1185">Reference proteome</keyword>
<dbReference type="InterPro" id="IPR014729">
    <property type="entry name" value="Rossmann-like_a/b/a_fold"/>
</dbReference>
<protein>
    <recommendedName>
        <fullName evidence="1">tRNA(Ile)-lysidine synthetase</fullName>
        <ecNumber evidence="1">6.3.4.19</ecNumber>
    </recommendedName>
</protein>
<sequence>MRFIRPTGLAITAKEFKQWLTPLLEHPQRPHRHAGYDANADPMMADQQLTQDLGIAVSGGLDSMALVTLLSRHYTLQNASNSRLHALIVDHKLRDNSTEEASFVAIQVQSLGVTPHVLTLDWRKSSSSSSSGYGDGSINHSHSHSRENGIMDQKPDKIHLETRARLERYKAIAQKCRVLQIRNLFVGHHAGDQVETVLFRFSRASGVEGLAGIQGRAPLGVLNVPEALDLNVIRPLLTVSKDRLRATCEDAGTQWVEDPSNQSLDYQRNVIRQYQQHIDSLVTEQGPLSKLYPLSTPALLKFRDRMDRHRRAAWDQGQLTARLMVDIAGIMEMKKNLCT</sequence>
<dbReference type="EMBL" id="JAAAJA010000215">
    <property type="protein sequence ID" value="KAG0258554.1"/>
    <property type="molecule type" value="Genomic_DNA"/>
</dbReference>
<reference evidence="9" key="1">
    <citation type="journal article" date="2020" name="Fungal Divers.">
        <title>Resolving the Mortierellaceae phylogeny through synthesis of multi-gene phylogenetics and phylogenomics.</title>
        <authorList>
            <person name="Vandepol N."/>
            <person name="Liber J."/>
            <person name="Desiro A."/>
            <person name="Na H."/>
            <person name="Kennedy M."/>
            <person name="Barry K."/>
            <person name="Grigoriev I.V."/>
            <person name="Miller A.N."/>
            <person name="O'Donnell K."/>
            <person name="Stajich J.E."/>
            <person name="Bonito G."/>
        </authorList>
    </citation>
    <scope>NUCLEOTIDE SEQUENCE</scope>
    <source>
        <strain evidence="9">KOD948</strain>
    </source>
</reference>
<dbReference type="InterPro" id="IPR012094">
    <property type="entry name" value="tRNA_Ile_lys_synt"/>
</dbReference>
<dbReference type="HAMAP" id="MF_01161">
    <property type="entry name" value="tRNA_Ile_lys_synt"/>
    <property type="match status" value="1"/>
</dbReference>
<evidence type="ECO:0000256" key="3">
    <source>
        <dbReference type="ARBA" id="ARBA00022694"/>
    </source>
</evidence>